<dbReference type="AlphaFoldDB" id="A0A133NDL4"/>
<dbReference type="STRING" id="134605.HMPREF3206_01039"/>
<name>A0A133NDL4_9FUSO</name>
<accession>A0A133NDL4</accession>
<proteinExistence type="predicted"/>
<dbReference type="Proteomes" id="UP000070617">
    <property type="component" value="Unassembled WGS sequence"/>
</dbReference>
<reference evidence="2" key="1">
    <citation type="submission" date="2016-01" db="EMBL/GenBank/DDBJ databases">
        <authorList>
            <person name="Mitreva M."/>
            <person name="Pepin K.H."/>
            <person name="Mihindukulasuriya K.A."/>
            <person name="Fulton R."/>
            <person name="Fronick C."/>
            <person name="O'Laughlin M."/>
            <person name="Miner T."/>
            <person name="Herter B."/>
            <person name="Rosa B.A."/>
            <person name="Cordes M."/>
            <person name="Tomlinson C."/>
            <person name="Wollam A."/>
            <person name="Palsikar V.B."/>
            <person name="Mardis E.R."/>
            <person name="Wilson R.K."/>
        </authorList>
    </citation>
    <scope>NUCLEOTIDE SEQUENCE [LARGE SCALE GENOMIC DNA]</scope>
    <source>
        <strain evidence="2">CMW8396</strain>
    </source>
</reference>
<organism evidence="1 2">
    <name type="scientific">Fusobacterium equinum</name>
    <dbReference type="NCBI Taxonomy" id="134605"/>
    <lineage>
        <taxon>Bacteria</taxon>
        <taxon>Fusobacteriati</taxon>
        <taxon>Fusobacteriota</taxon>
        <taxon>Fusobacteriia</taxon>
        <taxon>Fusobacteriales</taxon>
        <taxon>Fusobacteriaceae</taxon>
        <taxon>Fusobacterium</taxon>
    </lineage>
</organism>
<comment type="caution">
    <text evidence="1">The sequence shown here is derived from an EMBL/GenBank/DDBJ whole genome shotgun (WGS) entry which is preliminary data.</text>
</comment>
<keyword evidence="2" id="KW-1185">Reference proteome</keyword>
<evidence type="ECO:0000313" key="2">
    <source>
        <dbReference type="Proteomes" id="UP000070617"/>
    </source>
</evidence>
<evidence type="ECO:0008006" key="3">
    <source>
        <dbReference type="Google" id="ProtNLM"/>
    </source>
</evidence>
<protein>
    <recommendedName>
        <fullName evidence="3">Outer membrane insertion signal domain protein</fullName>
    </recommendedName>
</protein>
<evidence type="ECO:0000313" key="1">
    <source>
        <dbReference type="EMBL" id="KXA14354.1"/>
    </source>
</evidence>
<gene>
    <name evidence="1" type="ORF">HMPREF3206_01039</name>
</gene>
<sequence>MWRKKMKRGLYALLFLLASSIGYGTSVFLQESWIEQRGKEQFRDTIIWRERSLEGQSGSNQYVEFARTTATKDRKENNHWNGHSFFMGTNSNLEKNPNIYLGTSFGFFRGREKSHSYNWNEKTRTYGINAEMAHIKDKNLSLLGLGFTEMRHSPNIDKRYREKEIHIFGELGRLYSYDQIHYLYPFIAFSTQKIEGERVVPSSEVGFRYTRYWTEKLSSKFQTSYGREWTKRRREERYQNQFNFLMGLSYRYYEDLEIQLQYRGKMYKEAYQDFISLGFSHNF</sequence>
<dbReference type="PATRIC" id="fig|134605.3.peg.1032"/>
<dbReference type="EMBL" id="LRPX01000047">
    <property type="protein sequence ID" value="KXA14354.1"/>
    <property type="molecule type" value="Genomic_DNA"/>
</dbReference>